<dbReference type="Pfam" id="PF08264">
    <property type="entry name" value="Anticodon_1"/>
    <property type="match status" value="1"/>
</dbReference>
<evidence type="ECO:0000256" key="10">
    <source>
        <dbReference type="ARBA" id="ARBA00022840"/>
    </source>
</evidence>
<dbReference type="FunFam" id="3.40.50.620:FF:000075">
    <property type="entry name" value="Isoleucine--tRNA ligase"/>
    <property type="match status" value="1"/>
</dbReference>
<feature type="short sequence motif" description="'HIGH' region" evidence="15">
    <location>
        <begin position="51"/>
        <end position="61"/>
    </location>
</feature>
<dbReference type="CDD" id="cd00818">
    <property type="entry name" value="IleRS_core"/>
    <property type="match status" value="1"/>
</dbReference>
<dbReference type="Pfam" id="PF19302">
    <property type="entry name" value="DUF5915"/>
    <property type="match status" value="1"/>
</dbReference>
<dbReference type="Gene3D" id="3.40.50.620">
    <property type="entry name" value="HUPs"/>
    <property type="match status" value="2"/>
</dbReference>
<dbReference type="PANTHER" id="PTHR42780">
    <property type="entry name" value="SOLEUCYL-TRNA SYNTHETASE"/>
    <property type="match status" value="1"/>
</dbReference>
<keyword evidence="9 15" id="KW-0862">Zinc</keyword>
<dbReference type="InterPro" id="IPR023586">
    <property type="entry name" value="Ile-tRNA-ligase_type2"/>
</dbReference>
<evidence type="ECO:0000259" key="17">
    <source>
        <dbReference type="Pfam" id="PF08264"/>
    </source>
</evidence>
<evidence type="ECO:0000256" key="2">
    <source>
        <dbReference type="ARBA" id="ARBA00004496"/>
    </source>
</evidence>
<keyword evidence="12 15" id="KW-0030">Aminoacyl-tRNA synthetase</keyword>
<dbReference type="CDD" id="cd07961">
    <property type="entry name" value="Anticodon_Ia_Ile_ABEc"/>
    <property type="match status" value="1"/>
</dbReference>
<evidence type="ECO:0000313" key="18">
    <source>
        <dbReference type="EMBL" id="MBB4661156.1"/>
    </source>
</evidence>
<evidence type="ECO:0000256" key="7">
    <source>
        <dbReference type="ARBA" id="ARBA00022723"/>
    </source>
</evidence>
<feature type="domain" description="Methionyl/Valyl/Leucyl/Isoleucyl-tRNA synthetase anticodon-binding" evidence="17">
    <location>
        <begin position="697"/>
        <end position="838"/>
    </location>
</feature>
<evidence type="ECO:0000256" key="14">
    <source>
        <dbReference type="ARBA" id="ARBA00048359"/>
    </source>
</evidence>
<name>A0A840I8G0_9ACTN</name>
<organism evidence="18 19">
    <name type="scientific">Conexibacter arvalis</name>
    <dbReference type="NCBI Taxonomy" id="912552"/>
    <lineage>
        <taxon>Bacteria</taxon>
        <taxon>Bacillati</taxon>
        <taxon>Actinomycetota</taxon>
        <taxon>Thermoleophilia</taxon>
        <taxon>Solirubrobacterales</taxon>
        <taxon>Conexibacteraceae</taxon>
        <taxon>Conexibacter</taxon>
    </lineage>
</organism>
<dbReference type="GO" id="GO:0006428">
    <property type="term" value="P:isoleucyl-tRNA aminoacylation"/>
    <property type="evidence" value="ECO:0007669"/>
    <property type="project" value="UniProtKB-UniRule"/>
</dbReference>
<reference evidence="18 19" key="1">
    <citation type="submission" date="2020-08" db="EMBL/GenBank/DDBJ databases">
        <title>Genomic Encyclopedia of Archaeal and Bacterial Type Strains, Phase II (KMG-II): from individual species to whole genera.</title>
        <authorList>
            <person name="Goeker M."/>
        </authorList>
    </citation>
    <scope>NUCLEOTIDE SEQUENCE [LARGE SCALE GENOMIC DNA]</scope>
    <source>
        <strain evidence="18 19">DSM 23288</strain>
    </source>
</reference>
<dbReference type="Pfam" id="PF00133">
    <property type="entry name" value="tRNA-synt_1"/>
    <property type="match status" value="1"/>
</dbReference>
<evidence type="ECO:0000256" key="5">
    <source>
        <dbReference type="ARBA" id="ARBA00022490"/>
    </source>
</evidence>
<comment type="subunit">
    <text evidence="4 15">Monomer.</text>
</comment>
<dbReference type="SUPFAM" id="SSF52374">
    <property type="entry name" value="Nucleotidylyl transferase"/>
    <property type="match status" value="1"/>
</dbReference>
<dbReference type="Gene3D" id="1.10.730.10">
    <property type="entry name" value="Isoleucyl-tRNA Synthetase, Domain 1"/>
    <property type="match status" value="1"/>
</dbReference>
<evidence type="ECO:0000256" key="15">
    <source>
        <dbReference type="HAMAP-Rule" id="MF_02003"/>
    </source>
</evidence>
<keyword evidence="6 15" id="KW-0436">Ligase</keyword>
<evidence type="ECO:0000313" key="19">
    <source>
        <dbReference type="Proteomes" id="UP000585272"/>
    </source>
</evidence>
<keyword evidence="11 15" id="KW-0648">Protein biosynthesis</keyword>
<dbReference type="InterPro" id="IPR009080">
    <property type="entry name" value="tRNAsynth_Ia_anticodon-bd"/>
</dbReference>
<dbReference type="NCBIfam" id="TIGR00392">
    <property type="entry name" value="ileS"/>
    <property type="match status" value="1"/>
</dbReference>
<gene>
    <name evidence="15" type="primary">ileS</name>
    <name evidence="18" type="ORF">BDZ31_000729</name>
</gene>
<sequence length="1048" mass="117551">MSAPHSPVDPQQSFPKLEEQVLARWKEERIFERTVERRAGARRWVFYEGPPTANGRPGVHHVLARVFKDIFPRYRTMTGHQVERKGGWDTHGLPVELAVEAELGFDKKEDIEEYGIARFNAKCRESVFRYLEDWSRLTERIGYWVDLDDAYRTLDDSYIESVWWALKTIFDKGLLYESYKVVPHCPRDQVTLSSHELGQPGAYRDVIDPSVYVRLPVRAAAGPLRDGDELLIWTTTPWTLPTNAAVAVDPELTYVRARGGDKPHESGSETAVVVLAEALVERVLGEGAEILDRFPGRELEGIGYQPPFDFIPGSAYGERGHTVLLGDFVTADDGTGIVHTAIAFGEDDFRLGEEYGLTVVNPVKPNGTYDERIGDYAGRFVKEADRDLVDDLRGRGRLLRAEDYEHAYPHCWRCGTPLLYYAKPSWYIRTSEIRDRLLASNESVTWYPPHVKHGRFGNWLEGNVDWALSRERYWGTPLPIWRCVHGHVHAIGSFADLEARSGQKLDDAHRPFVDEVTFPCEQCGETARRVPEVIDVWFDSGSMPFAQWHAPHEHEERFRARFPADYVCEALDQTRGWFYSLLAISTLLFDQSSFKNVVCLGLILDADGQKMSKSRGNVVVPDEVLDRFGADALRWYFFTSKQPWDGYRFSLETISEMVRQFLLQLWNTYGFYVMYANANGVAPPPAPDPAALESDLDRWVLSRLSATVETVRERMDDYDATTAGRAIQAFVDDLSNWYVRRSRRRFWDGDADAFATLRHCLVSVAQMLAPFTPFLVDEIYRNLDPDGEASVHLCDFPVAAPRDEELEFAMGVAREAVTLGLAARGQSKIKLRQPLRAAVVVATGRERAAIERLADVVRDELNVKELRFAAAADELGRVEVKPNYRALGPRFGKSMPLVAAAVAALDPAGVARALREGRTVGIVVDGADHELGPDDLITAMQPLEGYQLEREGSHAVALELTLDEELLREGKAREIVHAIQAARKSAGLDISDRIALALGGEATLLDAARAHESYIARETLATTVSYDGADAEPVAIDGASLNIAVARV</sequence>
<feature type="binding site" evidence="15">
    <location>
        <position position="613"/>
    </location>
    <ligand>
        <name>ATP</name>
        <dbReference type="ChEBI" id="CHEBI:30616"/>
    </ligand>
</feature>
<comment type="similarity">
    <text evidence="3 15">Belongs to the class-I aminoacyl-tRNA synthetase family. IleS type 2 subfamily.</text>
</comment>
<dbReference type="GO" id="GO:0004822">
    <property type="term" value="F:isoleucine-tRNA ligase activity"/>
    <property type="evidence" value="ECO:0007669"/>
    <property type="project" value="UniProtKB-UniRule"/>
</dbReference>
<keyword evidence="8 15" id="KW-0547">Nucleotide-binding</keyword>
<dbReference type="InterPro" id="IPR002301">
    <property type="entry name" value="Ile-tRNA-ligase"/>
</dbReference>
<feature type="short sequence motif" description="'KMSKS' region" evidence="15">
    <location>
        <begin position="610"/>
        <end position="614"/>
    </location>
</feature>
<comment type="cofactor">
    <cofactor evidence="1 15">
        <name>Zn(2+)</name>
        <dbReference type="ChEBI" id="CHEBI:29105"/>
    </cofactor>
</comment>
<accession>A0A840I8G0</accession>
<evidence type="ECO:0000256" key="11">
    <source>
        <dbReference type="ARBA" id="ARBA00022917"/>
    </source>
</evidence>
<protein>
    <recommendedName>
        <fullName evidence="15">Isoleucine--tRNA ligase</fullName>
        <ecNumber evidence="15">6.1.1.5</ecNumber>
    </recommendedName>
    <alternativeName>
        <fullName evidence="15">Isoleucyl-tRNA synthetase</fullName>
        <shortName evidence="15">IleRS</shortName>
    </alternativeName>
</protein>
<dbReference type="InterPro" id="IPR013155">
    <property type="entry name" value="M/V/L/I-tRNA-synth_anticd-bd"/>
</dbReference>
<dbReference type="GO" id="GO:0008270">
    <property type="term" value="F:zinc ion binding"/>
    <property type="evidence" value="ECO:0007669"/>
    <property type="project" value="UniProtKB-UniRule"/>
</dbReference>
<proteinExistence type="inferred from homology"/>
<dbReference type="RefSeq" id="WP_183339096.1">
    <property type="nucleotide sequence ID" value="NZ_JACHNU010000001.1"/>
</dbReference>
<evidence type="ECO:0000256" key="9">
    <source>
        <dbReference type="ARBA" id="ARBA00022833"/>
    </source>
</evidence>
<evidence type="ECO:0000256" key="3">
    <source>
        <dbReference type="ARBA" id="ARBA00007078"/>
    </source>
</evidence>
<dbReference type="InterPro" id="IPR033709">
    <property type="entry name" value="Anticodon_Ile_ABEc"/>
</dbReference>
<dbReference type="GO" id="GO:0002161">
    <property type="term" value="F:aminoacyl-tRNA deacylase activity"/>
    <property type="evidence" value="ECO:0007669"/>
    <property type="project" value="InterPro"/>
</dbReference>
<comment type="caution">
    <text evidence="18">The sequence shown here is derived from an EMBL/GenBank/DDBJ whole genome shotgun (WGS) entry which is preliminary data.</text>
</comment>
<dbReference type="InterPro" id="IPR002300">
    <property type="entry name" value="aa-tRNA-synth_Ia"/>
</dbReference>
<dbReference type="Proteomes" id="UP000585272">
    <property type="component" value="Unassembled WGS sequence"/>
</dbReference>
<dbReference type="SUPFAM" id="SSF50677">
    <property type="entry name" value="ValRS/IleRS/LeuRS editing domain"/>
    <property type="match status" value="1"/>
</dbReference>
<comment type="domain">
    <text evidence="15">IleRS has two distinct active sites: one for aminoacylation and one for editing. The misactivated valine is translocated from the active site to the editing site, which sterically excludes the correctly activated isoleucine. The single editing site contains two valyl binding pockets, one specific for each substrate (Val-AMP or Val-tRNA(Ile)).</text>
</comment>
<dbReference type="PANTHER" id="PTHR42780:SF1">
    <property type="entry name" value="ISOLEUCINE--TRNA LIGASE, CYTOPLASMIC"/>
    <property type="match status" value="1"/>
</dbReference>
<dbReference type="Gene3D" id="3.90.740.10">
    <property type="entry name" value="Valyl/Leucyl/Isoleucyl-tRNA synthetase, editing domain"/>
    <property type="match status" value="1"/>
</dbReference>
<evidence type="ECO:0000256" key="4">
    <source>
        <dbReference type="ARBA" id="ARBA00011245"/>
    </source>
</evidence>
<evidence type="ECO:0000256" key="1">
    <source>
        <dbReference type="ARBA" id="ARBA00001947"/>
    </source>
</evidence>
<evidence type="ECO:0000256" key="12">
    <source>
        <dbReference type="ARBA" id="ARBA00023146"/>
    </source>
</evidence>
<dbReference type="GO" id="GO:0000049">
    <property type="term" value="F:tRNA binding"/>
    <property type="evidence" value="ECO:0007669"/>
    <property type="project" value="InterPro"/>
</dbReference>
<keyword evidence="10 15" id="KW-0067">ATP-binding</keyword>
<evidence type="ECO:0000256" key="13">
    <source>
        <dbReference type="ARBA" id="ARBA00025217"/>
    </source>
</evidence>
<comment type="function">
    <text evidence="13 15">Catalyzes the attachment of isoleucine to tRNA(Ile). As IleRS can inadvertently accommodate and process structurally similar amino acids such as valine, to avoid such errors it has two additional distinct tRNA(Ile)-dependent editing activities. One activity is designated as 'pretransfer' editing and involves the hydrolysis of activated Val-AMP. The other activity is designated 'posttransfer' editing and involves deacylation of mischarged Val-tRNA(Ile).</text>
</comment>
<evidence type="ECO:0000256" key="6">
    <source>
        <dbReference type="ARBA" id="ARBA00022598"/>
    </source>
</evidence>
<dbReference type="HAMAP" id="MF_02003">
    <property type="entry name" value="Ile_tRNA_synth_type2"/>
    <property type="match status" value="1"/>
</dbReference>
<evidence type="ECO:0000256" key="8">
    <source>
        <dbReference type="ARBA" id="ARBA00022741"/>
    </source>
</evidence>
<dbReference type="FunFam" id="3.40.50.620:FF:000063">
    <property type="entry name" value="Isoleucine--tRNA ligase"/>
    <property type="match status" value="1"/>
</dbReference>
<comment type="subcellular location">
    <subcellularLocation>
        <location evidence="2 15">Cytoplasm</location>
    </subcellularLocation>
</comment>
<keyword evidence="5 15" id="KW-0963">Cytoplasm</keyword>
<dbReference type="EC" id="6.1.1.5" evidence="15"/>
<dbReference type="SUPFAM" id="SSF47323">
    <property type="entry name" value="Anticodon-binding domain of a subclass of class I aminoacyl-tRNA synthetases"/>
    <property type="match status" value="1"/>
</dbReference>
<dbReference type="EMBL" id="JACHNU010000001">
    <property type="protein sequence ID" value="MBB4661156.1"/>
    <property type="molecule type" value="Genomic_DNA"/>
</dbReference>
<comment type="catalytic activity">
    <reaction evidence="14 15">
        <text>tRNA(Ile) + L-isoleucine + ATP = L-isoleucyl-tRNA(Ile) + AMP + diphosphate</text>
        <dbReference type="Rhea" id="RHEA:11060"/>
        <dbReference type="Rhea" id="RHEA-COMP:9666"/>
        <dbReference type="Rhea" id="RHEA-COMP:9695"/>
        <dbReference type="ChEBI" id="CHEBI:30616"/>
        <dbReference type="ChEBI" id="CHEBI:33019"/>
        <dbReference type="ChEBI" id="CHEBI:58045"/>
        <dbReference type="ChEBI" id="CHEBI:78442"/>
        <dbReference type="ChEBI" id="CHEBI:78528"/>
        <dbReference type="ChEBI" id="CHEBI:456215"/>
        <dbReference type="EC" id="6.1.1.5"/>
    </reaction>
</comment>
<dbReference type="GO" id="GO:0005737">
    <property type="term" value="C:cytoplasm"/>
    <property type="evidence" value="ECO:0007669"/>
    <property type="project" value="UniProtKB-SubCell"/>
</dbReference>
<keyword evidence="7 15" id="KW-0479">Metal-binding</keyword>
<dbReference type="GO" id="GO:0005524">
    <property type="term" value="F:ATP binding"/>
    <property type="evidence" value="ECO:0007669"/>
    <property type="project" value="UniProtKB-UniRule"/>
</dbReference>
<dbReference type="PRINTS" id="PR00984">
    <property type="entry name" value="TRNASYNTHILE"/>
</dbReference>
<dbReference type="AlphaFoldDB" id="A0A840I8G0"/>
<keyword evidence="19" id="KW-1185">Reference proteome</keyword>
<evidence type="ECO:0000259" key="16">
    <source>
        <dbReference type="Pfam" id="PF00133"/>
    </source>
</evidence>
<dbReference type="InterPro" id="IPR009008">
    <property type="entry name" value="Val/Leu/Ile-tRNA-synth_edit"/>
</dbReference>
<dbReference type="InterPro" id="IPR014729">
    <property type="entry name" value="Rossmann-like_a/b/a_fold"/>
</dbReference>
<feature type="domain" description="Aminoacyl-tRNA synthetase class Ia" evidence="16">
    <location>
        <begin position="21"/>
        <end position="641"/>
    </location>
</feature>